<accession>A0A8E2J9Z0</accession>
<evidence type="ECO:0000256" key="4">
    <source>
        <dbReference type="ARBA" id="ARBA00023134"/>
    </source>
</evidence>
<dbReference type="GO" id="GO:0005525">
    <property type="term" value="F:GTP binding"/>
    <property type="evidence" value="ECO:0007669"/>
    <property type="project" value="UniProtKB-KW"/>
</dbReference>
<keyword evidence="4" id="KW-0342">GTP-binding</keyword>
<dbReference type="PROSITE" id="PS51419">
    <property type="entry name" value="RAB"/>
    <property type="match status" value="1"/>
</dbReference>
<dbReference type="PROSITE" id="PS51421">
    <property type="entry name" value="RAS"/>
    <property type="match status" value="1"/>
</dbReference>
<dbReference type="Gene3D" id="3.40.50.300">
    <property type="entry name" value="P-loop containing nucleotide triphosphate hydrolases"/>
    <property type="match status" value="1"/>
</dbReference>
<organism evidence="5 6">
    <name type="scientific">Lepidopterella palustris CBS 459.81</name>
    <dbReference type="NCBI Taxonomy" id="1314670"/>
    <lineage>
        <taxon>Eukaryota</taxon>
        <taxon>Fungi</taxon>
        <taxon>Dikarya</taxon>
        <taxon>Ascomycota</taxon>
        <taxon>Pezizomycotina</taxon>
        <taxon>Dothideomycetes</taxon>
        <taxon>Pleosporomycetidae</taxon>
        <taxon>Mytilinidiales</taxon>
        <taxon>Argynnaceae</taxon>
        <taxon>Lepidopterella</taxon>
    </lineage>
</organism>
<dbReference type="GO" id="GO:0005886">
    <property type="term" value="C:plasma membrane"/>
    <property type="evidence" value="ECO:0007669"/>
    <property type="project" value="UniProtKB-SubCell"/>
</dbReference>
<comment type="subcellular location">
    <subcellularLocation>
        <location evidence="1">Cell membrane</location>
        <topology evidence="1">Lipid-anchor</topology>
        <orientation evidence="1">Cytoplasmic side</orientation>
    </subcellularLocation>
</comment>
<evidence type="ECO:0000256" key="2">
    <source>
        <dbReference type="ARBA" id="ARBA00006270"/>
    </source>
</evidence>
<evidence type="ECO:0000313" key="5">
    <source>
        <dbReference type="EMBL" id="OCK74763.1"/>
    </source>
</evidence>
<evidence type="ECO:0000256" key="3">
    <source>
        <dbReference type="ARBA" id="ARBA00022741"/>
    </source>
</evidence>
<keyword evidence="3" id="KW-0547">Nucleotide-binding</keyword>
<dbReference type="Pfam" id="PF00071">
    <property type="entry name" value="Ras"/>
    <property type="match status" value="1"/>
</dbReference>
<dbReference type="GO" id="GO:0003924">
    <property type="term" value="F:GTPase activity"/>
    <property type="evidence" value="ECO:0007669"/>
    <property type="project" value="InterPro"/>
</dbReference>
<dbReference type="AlphaFoldDB" id="A0A8E2J9Z0"/>
<feature type="non-terminal residue" evidence="5">
    <location>
        <position position="1"/>
    </location>
</feature>
<dbReference type="OrthoDB" id="25818at2759"/>
<evidence type="ECO:0000313" key="6">
    <source>
        <dbReference type="Proteomes" id="UP000250266"/>
    </source>
</evidence>
<reference evidence="5 6" key="1">
    <citation type="journal article" date="2016" name="Nat. Commun.">
        <title>Ectomycorrhizal ecology is imprinted in the genome of the dominant symbiotic fungus Cenococcum geophilum.</title>
        <authorList>
            <consortium name="DOE Joint Genome Institute"/>
            <person name="Peter M."/>
            <person name="Kohler A."/>
            <person name="Ohm R.A."/>
            <person name="Kuo A."/>
            <person name="Krutzmann J."/>
            <person name="Morin E."/>
            <person name="Arend M."/>
            <person name="Barry K.W."/>
            <person name="Binder M."/>
            <person name="Choi C."/>
            <person name="Clum A."/>
            <person name="Copeland A."/>
            <person name="Grisel N."/>
            <person name="Haridas S."/>
            <person name="Kipfer T."/>
            <person name="LaButti K."/>
            <person name="Lindquist E."/>
            <person name="Lipzen A."/>
            <person name="Maire R."/>
            <person name="Meier B."/>
            <person name="Mihaltcheva S."/>
            <person name="Molinier V."/>
            <person name="Murat C."/>
            <person name="Poggeler S."/>
            <person name="Quandt C.A."/>
            <person name="Sperisen C."/>
            <person name="Tritt A."/>
            <person name="Tisserant E."/>
            <person name="Crous P.W."/>
            <person name="Henrissat B."/>
            <person name="Nehls U."/>
            <person name="Egli S."/>
            <person name="Spatafora J.W."/>
            <person name="Grigoriev I.V."/>
            <person name="Martin F.M."/>
        </authorList>
    </citation>
    <scope>NUCLEOTIDE SEQUENCE [LARGE SCALE GENOMIC DNA]</scope>
    <source>
        <strain evidence="5 6">CBS 459.81</strain>
    </source>
</reference>
<dbReference type="InterPro" id="IPR050305">
    <property type="entry name" value="Small_GTPase_Rab"/>
</dbReference>
<comment type="similarity">
    <text evidence="2">Belongs to the small GTPase superfamily. Rab family.</text>
</comment>
<sequence length="53" mass="5964">PVMLVGNKSDRAAERKVFTKKGKVLARTLGYRFVEASAKSNLNVKKAFYNVVY</sequence>
<dbReference type="Proteomes" id="UP000250266">
    <property type="component" value="Unassembled WGS sequence"/>
</dbReference>
<evidence type="ECO:0000256" key="1">
    <source>
        <dbReference type="ARBA" id="ARBA00004342"/>
    </source>
</evidence>
<protein>
    <recommendedName>
        <fullName evidence="7">Small monomeric GTPase</fullName>
    </recommendedName>
</protein>
<proteinExistence type="inferred from homology"/>
<gene>
    <name evidence="5" type="ORF">K432DRAFT_310076</name>
</gene>
<dbReference type="EMBL" id="KV745420">
    <property type="protein sequence ID" value="OCK74763.1"/>
    <property type="molecule type" value="Genomic_DNA"/>
</dbReference>
<name>A0A8E2J9Z0_9PEZI</name>
<dbReference type="PANTHER" id="PTHR47980">
    <property type="entry name" value="LD44762P"/>
    <property type="match status" value="1"/>
</dbReference>
<keyword evidence="6" id="KW-1185">Reference proteome</keyword>
<dbReference type="InterPro" id="IPR027417">
    <property type="entry name" value="P-loop_NTPase"/>
</dbReference>
<dbReference type="SUPFAM" id="SSF52540">
    <property type="entry name" value="P-loop containing nucleoside triphosphate hydrolases"/>
    <property type="match status" value="1"/>
</dbReference>
<dbReference type="InterPro" id="IPR001806">
    <property type="entry name" value="Small_GTPase"/>
</dbReference>
<evidence type="ECO:0008006" key="7">
    <source>
        <dbReference type="Google" id="ProtNLM"/>
    </source>
</evidence>